<dbReference type="AlphaFoldDB" id="A0A663DJM0"/>
<proteinExistence type="predicted"/>
<dbReference type="InParanoid" id="A0A663DJM0"/>
<accession>A0A663DJM0</accession>
<organism evidence="1 2">
    <name type="scientific">Aquila chrysaetos chrysaetos</name>
    <dbReference type="NCBI Taxonomy" id="223781"/>
    <lineage>
        <taxon>Eukaryota</taxon>
        <taxon>Metazoa</taxon>
        <taxon>Chordata</taxon>
        <taxon>Craniata</taxon>
        <taxon>Vertebrata</taxon>
        <taxon>Euteleostomi</taxon>
        <taxon>Archelosauria</taxon>
        <taxon>Archosauria</taxon>
        <taxon>Dinosauria</taxon>
        <taxon>Saurischia</taxon>
        <taxon>Theropoda</taxon>
        <taxon>Coelurosauria</taxon>
        <taxon>Aves</taxon>
        <taxon>Neognathae</taxon>
        <taxon>Neoaves</taxon>
        <taxon>Telluraves</taxon>
        <taxon>Accipitrimorphae</taxon>
        <taxon>Accipitriformes</taxon>
        <taxon>Accipitridae</taxon>
        <taxon>Accipitrinae</taxon>
        <taxon>Aquila</taxon>
    </lineage>
</organism>
<reference evidence="1" key="2">
    <citation type="submission" date="2025-08" db="UniProtKB">
        <authorList>
            <consortium name="Ensembl"/>
        </authorList>
    </citation>
    <scope>IDENTIFICATION</scope>
</reference>
<evidence type="ECO:0000313" key="2">
    <source>
        <dbReference type="Proteomes" id="UP000472275"/>
    </source>
</evidence>
<evidence type="ECO:0000313" key="1">
    <source>
        <dbReference type="Ensembl" id="ENSACCP00020000059.1"/>
    </source>
</evidence>
<dbReference type="Ensembl" id="ENSACCT00020000059.1">
    <property type="protein sequence ID" value="ENSACCP00020000059.1"/>
    <property type="gene ID" value="ENSACCG00020000040.1"/>
</dbReference>
<reference evidence="1" key="3">
    <citation type="submission" date="2025-09" db="UniProtKB">
        <authorList>
            <consortium name="Ensembl"/>
        </authorList>
    </citation>
    <scope>IDENTIFICATION</scope>
</reference>
<reference evidence="1" key="1">
    <citation type="submission" date="2021-03" db="EMBL/GenBank/DDBJ databases">
        <authorList>
            <consortium name="Wellcome Sanger Institute Data Sharing"/>
        </authorList>
    </citation>
    <scope>NUCLEOTIDE SEQUENCE [LARGE SCALE GENOMIC DNA]</scope>
</reference>
<keyword evidence="2" id="KW-1185">Reference proteome</keyword>
<dbReference type="Proteomes" id="UP000472275">
    <property type="component" value="Chromosome 1"/>
</dbReference>
<sequence length="89" mass="10175">AYLTFMDLSKSCVLCLHIQSAADSPPADFPFSPTPPRLFTDRSCFGRSISPSKACPWLAESVYLCSREFLDWYPRKSVVFLLCPFLREF</sequence>
<name>A0A663DJM0_AQUCH</name>
<protein>
    <submittedName>
        <fullName evidence="1">Uncharacterized protein</fullName>
    </submittedName>
</protein>